<dbReference type="Proteomes" id="UP000221080">
    <property type="component" value="Chromosome 2"/>
</dbReference>
<dbReference type="SUPFAM" id="SSF53067">
    <property type="entry name" value="Actin-like ATPase domain"/>
    <property type="match status" value="2"/>
</dbReference>
<dbReference type="PROSITE" id="PS01132">
    <property type="entry name" value="ACTINS_ACT_LIKE"/>
    <property type="match status" value="1"/>
</dbReference>
<comment type="subcellular location">
    <subcellularLocation>
        <location evidence="1">Cytoplasm</location>
        <location evidence="1">Cytoskeleton</location>
    </subcellularLocation>
</comment>
<gene>
    <name evidence="8" type="primary">si:ch211-241j12.3</name>
</gene>
<evidence type="ECO:0000313" key="7">
    <source>
        <dbReference type="Proteomes" id="UP000221080"/>
    </source>
</evidence>
<reference evidence="8" key="2">
    <citation type="submission" date="2025-08" db="UniProtKB">
        <authorList>
            <consortium name="RefSeq"/>
        </authorList>
    </citation>
    <scope>IDENTIFICATION</scope>
    <source>
        <tissue evidence="8">Blood</tissue>
    </source>
</reference>
<keyword evidence="7" id="KW-1185">Reference proteome</keyword>
<name>A0A9F7RSN2_ICTPU</name>
<keyword evidence="3" id="KW-0206">Cytoskeleton</keyword>
<evidence type="ECO:0000256" key="1">
    <source>
        <dbReference type="ARBA" id="ARBA00004245"/>
    </source>
</evidence>
<dbReference type="Gene3D" id="3.90.640.10">
    <property type="entry name" value="Actin, Chain A, domain 4"/>
    <property type="match status" value="1"/>
</dbReference>
<dbReference type="CDD" id="cd13397">
    <property type="entry name" value="ASKHA_NBD_actin_Arp-T1-3"/>
    <property type="match status" value="1"/>
</dbReference>
<dbReference type="SMART" id="SM00268">
    <property type="entry name" value="ACTIN"/>
    <property type="match status" value="1"/>
</dbReference>
<evidence type="ECO:0000313" key="8">
    <source>
        <dbReference type="RefSeq" id="XP_053542022.1"/>
    </source>
</evidence>
<dbReference type="PANTHER" id="PTHR11937">
    <property type="entry name" value="ACTIN"/>
    <property type="match status" value="1"/>
</dbReference>
<dbReference type="RefSeq" id="XP_053542022.1">
    <property type="nucleotide sequence ID" value="XM_053686047.1"/>
</dbReference>
<dbReference type="InterPro" id="IPR020902">
    <property type="entry name" value="Actin/actin-like_CS"/>
</dbReference>
<dbReference type="KEGG" id="ipu:108255437"/>
<dbReference type="GeneID" id="108255437"/>
<evidence type="ECO:0000256" key="6">
    <source>
        <dbReference type="SAM" id="MobiDB-lite"/>
    </source>
</evidence>
<dbReference type="FunFam" id="3.30.420.40:FF:000058">
    <property type="entry name" value="Putative actin-related protein 5"/>
    <property type="match status" value="1"/>
</dbReference>
<proteinExistence type="inferred from homology"/>
<accession>A0A9F7RSN2</accession>
<evidence type="ECO:0000256" key="3">
    <source>
        <dbReference type="ARBA" id="ARBA00023212"/>
    </source>
</evidence>
<evidence type="ECO:0000256" key="4">
    <source>
        <dbReference type="RuleBase" id="RU000487"/>
    </source>
</evidence>
<comment type="similarity">
    <text evidence="2 4">Belongs to the actin family.</text>
</comment>
<dbReference type="InterPro" id="IPR004000">
    <property type="entry name" value="Actin"/>
</dbReference>
<evidence type="ECO:0000256" key="2">
    <source>
        <dbReference type="ARBA" id="ARBA00006752"/>
    </source>
</evidence>
<dbReference type="FunFam" id="3.30.420.40:FF:000050">
    <property type="entry name" value="Actin, alpha skeletal muscle"/>
    <property type="match status" value="1"/>
</dbReference>
<reference evidence="7" key="1">
    <citation type="journal article" date="2016" name="Nat. Commun.">
        <title>The channel catfish genome sequence provides insights into the evolution of scale formation in teleosts.</title>
        <authorList>
            <person name="Liu Z."/>
            <person name="Liu S."/>
            <person name="Yao J."/>
            <person name="Bao L."/>
            <person name="Zhang J."/>
            <person name="Li Y."/>
            <person name="Jiang C."/>
            <person name="Sun L."/>
            <person name="Wang R."/>
            <person name="Zhang Y."/>
            <person name="Zhou T."/>
            <person name="Zeng Q."/>
            <person name="Fu Q."/>
            <person name="Gao S."/>
            <person name="Li N."/>
            <person name="Koren S."/>
            <person name="Jiang Y."/>
            <person name="Zimin A."/>
            <person name="Xu P."/>
            <person name="Phillippy A.M."/>
            <person name="Geng X."/>
            <person name="Song L."/>
            <person name="Sun F."/>
            <person name="Li C."/>
            <person name="Wang X."/>
            <person name="Chen A."/>
            <person name="Jin Y."/>
            <person name="Yuan Z."/>
            <person name="Yang Y."/>
            <person name="Tan S."/>
            <person name="Peatman E."/>
            <person name="Lu J."/>
            <person name="Qin Z."/>
            <person name="Dunham R."/>
            <person name="Li Z."/>
            <person name="Sonstegard T."/>
            <person name="Feng J."/>
            <person name="Danzmann R.G."/>
            <person name="Schroeder S."/>
            <person name="Scheffler B."/>
            <person name="Duke M.V."/>
            <person name="Ballard L."/>
            <person name="Kucuktas H."/>
            <person name="Kaltenboeck L."/>
            <person name="Liu H."/>
            <person name="Armbruster J."/>
            <person name="Xie Y."/>
            <person name="Kirby M.L."/>
            <person name="Tian Y."/>
            <person name="Flanagan M.E."/>
            <person name="Mu W."/>
            <person name="Waldbieser G.C."/>
        </authorList>
    </citation>
    <scope>NUCLEOTIDE SEQUENCE [LARGE SCALE GENOMIC DNA]</scope>
    <source>
        <strain evidence="7">SDA103</strain>
    </source>
</reference>
<evidence type="ECO:0000256" key="5">
    <source>
        <dbReference type="SAM" id="Coils"/>
    </source>
</evidence>
<feature type="compositionally biased region" description="Basic and acidic residues" evidence="6">
    <location>
        <begin position="1203"/>
        <end position="1212"/>
    </location>
</feature>
<dbReference type="PRINTS" id="PR00190">
    <property type="entry name" value="ACTIN"/>
</dbReference>
<keyword evidence="3" id="KW-0963">Cytoplasm</keyword>
<dbReference type="OrthoDB" id="10004999at2759"/>
<dbReference type="FunFam" id="3.90.640.10:FF:000007">
    <property type="entry name" value="Actin like 7B"/>
    <property type="match status" value="1"/>
</dbReference>
<dbReference type="Pfam" id="PF00022">
    <property type="entry name" value="Actin"/>
    <property type="match status" value="1"/>
</dbReference>
<keyword evidence="5" id="KW-0175">Coiled coil</keyword>
<feature type="region of interest" description="Disordered" evidence="6">
    <location>
        <begin position="1103"/>
        <end position="1227"/>
    </location>
</feature>
<sequence length="1698" mass="189010">MTLKMINGNLKVKFCPSLPSERVLCSGAVVFPGVFDQLGCALVIFPSEFQDKLLCDVTKEEVAEFVFYCQRLHSKSRSESLVSVVADLRDASLAVTRRVAEILLLLQLHQRTVHSLYAVQPRKRDAQKLLQKLLSPSKRSATPLLLKCVFLREVFELSNYVDRSQLPASLGGYFIYSHESWVSFIKEMDGFVREFVSVVRKLPVCIGALQDFSTLSVPSEYEPLAVFCSTNEARLERLRRDLGLDALLRRCECVLEKFRYPERDPCYQAMVGTVLFTHTALEMLQNYDRIRAAVEKVELLWRRVFSNARLQLHVLQLQRDAQQVVCEMQQVLQKMQSYTPETLRDSDRAETLRLEFDTSVHSHVTALVRRAEDVLNSVSETVAFRQTREGHAWINELETQTEKLRALVEFQNRNLNTVCTFHHCYRQVQRWYHVAVCESFLQDLLWRTCSDKREHLRSQEQREVFSVIEGFLRSHPPPEADELMQLAHLANIVPDAHLENAGKQLAQRCASLRKVLSSPASVAFRDLQLALQWQYEYLKGRHEIADSTSDLHTRRVLRDSDFSPHSLHVDASKRRGANYLSLLQSGAKPPSLSSFDSGFDGAGSGHLETGSGKTCQEVEASRAKSPHLHVCEENVSSVSEGLPEEKSPRAPGICIIPNASGDSVNFEITVTRSATLPKNPWLSLPVDDLENCYTVIISPSQQRATRRCDRLTQTTHTSVCNFQDQSTDWSPIHNVLSSTVTDGGREAETSETVPTLLWDSYDLHDLMHDSDSVLLGESECEWEIKEQQELRAVEDTLSRAAGILQEEESVLAQEEILDVLLEADNPNRLWPSWNEDHQFTQMASSDLVEEGVIGLEAGLASLNLGSDVLSQESPRVSQSGSDTPSDPGCDPLLHLQLGNGGPDRSELLKEMENLKLLEEKIVEENLKISELRRCESEEGTSSLSLSEDRKKFLEKLEQETKEVEEMERNLSREMKKGKLKRRSRSRKVVPCSVMGKSSVLKDDEALLMTCRRSAQVLSNGEPCFEEPTNHQPSDMAADDHVQSKCSGTEASISSTCSNVASGYLTNDHVNTVLTSQDLQSIASTASSVSVSVPSLVEDGVRGRDFETKEMSDSISSNLSNPQGLAVEEPEDLSDPLDASDASVHVDPSETSDATERCNDDLEVETSTSEDASSPAFDPGGPTPLPRSFRLDKWMSADSVENSSDPKPKERKNPPCRTSPVDLKNQNANNNNLHAVDLAVGSENVLEEPGSSERIDRAEAPRSDARCDRLINRPPSDLLEIGSGPSAAVGRDEVEVQERDADGALTRRVCRSSVQEHLQICTREMSAFRTPVVLDTGSSLVKAGFADQDLPTTIFPTAVGLPKYEEVMSGGVGRGVYVGHDAQHMRGVLTLHYPMRSGAVSDWDQMEMIWSHAFEQLRVCSEDHPVLLTEGAMSARENRQRSIQLLFESFSVPLAYMAMQPVLALYTTGRTTGVVFDSGDGESHSVPVFDGYCLPHAVQRFNLAGADVTLHLKQLLTEQGVCMRTSAEMEIVREIKESCCCVALNYETELGGGGGASAPAHYTLPDGHVVSLTTERFRAPEILFKPELIGQDYYGMHESVFKSVLQSDVDLRRDLVGNIVLSGGNTLLTGLPERLQCEISRLAPVGLGERVKVTSPEDRDFSVWRGGAILASMSSFSSAWISQDEYDEFGPQIVFRKCF</sequence>
<protein>
    <submittedName>
        <fullName evidence="8">Uncharacterized protein si:ch211-241j12.3 isoform X1</fullName>
    </submittedName>
</protein>
<feature type="compositionally biased region" description="Polar residues" evidence="6">
    <location>
        <begin position="1112"/>
        <end position="1122"/>
    </location>
</feature>
<organism evidence="7 8">
    <name type="scientific">Ictalurus punctatus</name>
    <name type="common">Channel catfish</name>
    <name type="synonym">Silurus punctatus</name>
    <dbReference type="NCBI Taxonomy" id="7998"/>
    <lineage>
        <taxon>Eukaryota</taxon>
        <taxon>Metazoa</taxon>
        <taxon>Chordata</taxon>
        <taxon>Craniata</taxon>
        <taxon>Vertebrata</taxon>
        <taxon>Euteleostomi</taxon>
        <taxon>Actinopterygii</taxon>
        <taxon>Neopterygii</taxon>
        <taxon>Teleostei</taxon>
        <taxon>Ostariophysi</taxon>
        <taxon>Siluriformes</taxon>
        <taxon>Ictaluridae</taxon>
        <taxon>Ictalurus</taxon>
    </lineage>
</organism>
<dbReference type="GO" id="GO:0005856">
    <property type="term" value="C:cytoskeleton"/>
    <property type="evidence" value="ECO:0007669"/>
    <property type="project" value="UniProtKB-SubCell"/>
</dbReference>
<dbReference type="Gene3D" id="3.30.420.40">
    <property type="match status" value="2"/>
</dbReference>
<dbReference type="InterPro" id="IPR043129">
    <property type="entry name" value="ATPase_NBD"/>
</dbReference>
<feature type="coiled-coil region" evidence="5">
    <location>
        <begin position="904"/>
        <end position="976"/>
    </location>
</feature>